<reference evidence="6 7" key="1">
    <citation type="journal article" date="2016" name="Genome Biol. Evol.">
        <title>Gene Family Evolution Reflects Adaptation to Soil Environmental Stressors in the Genome of the Collembolan Orchesella cincta.</title>
        <authorList>
            <person name="Faddeeva-Vakhrusheva A."/>
            <person name="Derks M.F."/>
            <person name="Anvar S.Y."/>
            <person name="Agamennone V."/>
            <person name="Suring W."/>
            <person name="Smit S."/>
            <person name="van Straalen N.M."/>
            <person name="Roelofs D."/>
        </authorList>
    </citation>
    <scope>NUCLEOTIDE SEQUENCE [LARGE SCALE GENOMIC DNA]</scope>
    <source>
        <tissue evidence="6">Mixed pool</tissue>
    </source>
</reference>
<dbReference type="PANTHER" id="PTHR11552">
    <property type="entry name" value="GLUCOSE-METHANOL-CHOLINE GMC OXIDOREDUCTASE"/>
    <property type="match status" value="1"/>
</dbReference>
<feature type="domain" description="Glucose-methanol-choline oxidoreductase N-terminal" evidence="5">
    <location>
        <begin position="119"/>
        <end position="133"/>
    </location>
</feature>
<dbReference type="Proteomes" id="UP000094527">
    <property type="component" value="Unassembled WGS sequence"/>
</dbReference>
<dbReference type="STRING" id="48709.A0A1D2MPI7"/>
<name>A0A1D2MPI7_ORCCI</name>
<dbReference type="InterPro" id="IPR012132">
    <property type="entry name" value="GMC_OxRdtase"/>
</dbReference>
<evidence type="ECO:0000256" key="1">
    <source>
        <dbReference type="ARBA" id="ARBA00001974"/>
    </source>
</evidence>
<dbReference type="InterPro" id="IPR000172">
    <property type="entry name" value="GMC_OxRdtase_N"/>
</dbReference>
<keyword evidence="3" id="KW-0285">Flavoprotein</keyword>
<dbReference type="PIRSF" id="PIRSF000137">
    <property type="entry name" value="Alcohol_oxidase"/>
    <property type="match status" value="1"/>
</dbReference>
<evidence type="ECO:0000313" key="7">
    <source>
        <dbReference type="Proteomes" id="UP000094527"/>
    </source>
</evidence>
<dbReference type="GO" id="GO:0050660">
    <property type="term" value="F:flavin adenine dinucleotide binding"/>
    <property type="evidence" value="ECO:0007669"/>
    <property type="project" value="InterPro"/>
</dbReference>
<sequence>MRRWQIMAKQDYAPGRESWLNAGRELGFPVADANGPQIKSFTPLEFTKKFGRRVSSYVGYIEPIMQRRQNLKIIMNVSATRVIFDGNKAVAVEYVEGNVTESGPTVLAFSRKEIIVSAGAYGSPSLLMRSGIGPTDALSAAGIPVRRNLPVGIGLQNHPVVPLQIIINDTSVIMNNTIELTPENLRRFYEYGEGPFTLTSGLSGQAFSASGVATRDGRPEWPDMQFTTGSTSVVLSDILDSNEGMPTLAAYAYLVRPKSRGFVRIRSNNTFDMPIVDFRYLTHADDKRVILEGVKFALRIVETTNSYRKIGAHLSDQPLDACAHLPFRSDEYWLCYIGQLSASTNHPVSTCRMGRGAGDPDAVVDSELRLIGHEGIRVVDSSIMPAVPNANTQAPTYAIAEKGSELIINTWKNFEKPKWGRSFQNGNGNNRRG</sequence>
<evidence type="ECO:0000256" key="3">
    <source>
        <dbReference type="ARBA" id="ARBA00022630"/>
    </source>
</evidence>
<evidence type="ECO:0000313" key="6">
    <source>
        <dbReference type="EMBL" id="ODM94791.1"/>
    </source>
</evidence>
<dbReference type="InterPro" id="IPR036188">
    <property type="entry name" value="FAD/NAD-bd_sf"/>
</dbReference>
<keyword evidence="4" id="KW-0274">FAD</keyword>
<protein>
    <submittedName>
        <fullName evidence="6">Glucose dehydrogenase [FAD, quinone]</fullName>
    </submittedName>
</protein>
<evidence type="ECO:0000256" key="2">
    <source>
        <dbReference type="ARBA" id="ARBA00010790"/>
    </source>
</evidence>
<dbReference type="Pfam" id="PF00732">
    <property type="entry name" value="GMC_oxred_N"/>
    <property type="match status" value="1"/>
</dbReference>
<dbReference type="InterPro" id="IPR007867">
    <property type="entry name" value="GMC_OxRtase_C"/>
</dbReference>
<gene>
    <name evidence="6" type="ORF">Ocin01_11887</name>
</gene>
<dbReference type="PROSITE" id="PS00624">
    <property type="entry name" value="GMC_OXRED_2"/>
    <property type="match status" value="1"/>
</dbReference>
<dbReference type="SUPFAM" id="SSF51905">
    <property type="entry name" value="FAD/NAD(P)-binding domain"/>
    <property type="match status" value="1"/>
</dbReference>
<dbReference type="Gene3D" id="3.30.560.10">
    <property type="entry name" value="Glucose Oxidase, domain 3"/>
    <property type="match status" value="1"/>
</dbReference>
<keyword evidence="7" id="KW-1185">Reference proteome</keyword>
<comment type="caution">
    <text evidence="6">The sequence shown here is derived from an EMBL/GenBank/DDBJ whole genome shotgun (WGS) entry which is preliminary data.</text>
</comment>
<dbReference type="Pfam" id="PF05199">
    <property type="entry name" value="GMC_oxred_C"/>
    <property type="match status" value="1"/>
</dbReference>
<comment type="cofactor">
    <cofactor evidence="1">
        <name>FAD</name>
        <dbReference type="ChEBI" id="CHEBI:57692"/>
    </cofactor>
</comment>
<dbReference type="Gene3D" id="3.50.50.60">
    <property type="entry name" value="FAD/NAD(P)-binding domain"/>
    <property type="match status" value="1"/>
</dbReference>
<dbReference type="OMA" id="SHASEVW"/>
<dbReference type="AlphaFoldDB" id="A0A1D2MPI7"/>
<dbReference type="EMBL" id="LJIJ01000750">
    <property type="protein sequence ID" value="ODM94791.1"/>
    <property type="molecule type" value="Genomic_DNA"/>
</dbReference>
<dbReference type="PANTHER" id="PTHR11552:SF147">
    <property type="entry name" value="CHOLINE DEHYDROGENASE, MITOCHONDRIAL"/>
    <property type="match status" value="1"/>
</dbReference>
<organism evidence="6 7">
    <name type="scientific">Orchesella cincta</name>
    <name type="common">Springtail</name>
    <name type="synonym">Podura cincta</name>
    <dbReference type="NCBI Taxonomy" id="48709"/>
    <lineage>
        <taxon>Eukaryota</taxon>
        <taxon>Metazoa</taxon>
        <taxon>Ecdysozoa</taxon>
        <taxon>Arthropoda</taxon>
        <taxon>Hexapoda</taxon>
        <taxon>Collembola</taxon>
        <taxon>Entomobryomorpha</taxon>
        <taxon>Entomobryoidea</taxon>
        <taxon>Orchesellidae</taxon>
        <taxon>Orchesellinae</taxon>
        <taxon>Orchesella</taxon>
    </lineage>
</organism>
<evidence type="ECO:0000256" key="4">
    <source>
        <dbReference type="ARBA" id="ARBA00022827"/>
    </source>
</evidence>
<dbReference type="OrthoDB" id="269227at2759"/>
<proteinExistence type="inferred from homology"/>
<accession>A0A1D2MPI7</accession>
<evidence type="ECO:0000259" key="5">
    <source>
        <dbReference type="PROSITE" id="PS00624"/>
    </source>
</evidence>
<comment type="similarity">
    <text evidence="2">Belongs to the GMC oxidoreductase family.</text>
</comment>
<dbReference type="SUPFAM" id="SSF54373">
    <property type="entry name" value="FAD-linked reductases, C-terminal domain"/>
    <property type="match status" value="1"/>
</dbReference>
<dbReference type="GO" id="GO:0016614">
    <property type="term" value="F:oxidoreductase activity, acting on CH-OH group of donors"/>
    <property type="evidence" value="ECO:0007669"/>
    <property type="project" value="InterPro"/>
</dbReference>